<evidence type="ECO:0008006" key="4">
    <source>
        <dbReference type="Google" id="ProtNLM"/>
    </source>
</evidence>
<keyword evidence="3" id="KW-1185">Reference proteome</keyword>
<dbReference type="Proteomes" id="UP000826271">
    <property type="component" value="Unassembled WGS sequence"/>
</dbReference>
<evidence type="ECO:0000313" key="2">
    <source>
        <dbReference type="EMBL" id="KAG8366106.1"/>
    </source>
</evidence>
<name>A0AAV6WDQ3_9LAMI</name>
<feature type="compositionally biased region" description="Low complexity" evidence="1">
    <location>
        <begin position="67"/>
        <end position="83"/>
    </location>
</feature>
<proteinExistence type="predicted"/>
<dbReference type="PANTHER" id="PTHR11439:SF450">
    <property type="entry name" value="REVERSE TRANSCRIPTASE TY1_COPIA-TYPE DOMAIN-CONTAINING PROTEIN"/>
    <property type="match status" value="1"/>
</dbReference>
<evidence type="ECO:0000256" key="1">
    <source>
        <dbReference type="SAM" id="MobiDB-lite"/>
    </source>
</evidence>
<dbReference type="EMBL" id="WHWC01000017">
    <property type="protein sequence ID" value="KAG8366106.1"/>
    <property type="molecule type" value="Genomic_DNA"/>
</dbReference>
<dbReference type="SUPFAM" id="SSF56672">
    <property type="entry name" value="DNA/RNA polymerases"/>
    <property type="match status" value="1"/>
</dbReference>
<gene>
    <name evidence="2" type="ORF">BUALT_Bualt17G0041400</name>
</gene>
<accession>A0AAV6WDQ3</accession>
<dbReference type="InterPro" id="IPR043502">
    <property type="entry name" value="DNA/RNA_pol_sf"/>
</dbReference>
<feature type="compositionally biased region" description="Low complexity" evidence="1">
    <location>
        <begin position="24"/>
        <end position="47"/>
    </location>
</feature>
<dbReference type="AlphaFoldDB" id="A0AAV6WDQ3"/>
<dbReference type="PANTHER" id="PTHR11439">
    <property type="entry name" value="GAG-POL-RELATED RETROTRANSPOSON"/>
    <property type="match status" value="1"/>
</dbReference>
<reference evidence="2" key="1">
    <citation type="submission" date="2019-10" db="EMBL/GenBank/DDBJ databases">
        <authorList>
            <person name="Zhang R."/>
            <person name="Pan Y."/>
            <person name="Wang J."/>
            <person name="Ma R."/>
            <person name="Yu S."/>
        </authorList>
    </citation>
    <scope>NUCLEOTIDE SEQUENCE</scope>
    <source>
        <strain evidence="2">LA-IB0</strain>
        <tissue evidence="2">Leaf</tissue>
    </source>
</reference>
<organism evidence="2 3">
    <name type="scientific">Buddleja alternifolia</name>
    <dbReference type="NCBI Taxonomy" id="168488"/>
    <lineage>
        <taxon>Eukaryota</taxon>
        <taxon>Viridiplantae</taxon>
        <taxon>Streptophyta</taxon>
        <taxon>Embryophyta</taxon>
        <taxon>Tracheophyta</taxon>
        <taxon>Spermatophyta</taxon>
        <taxon>Magnoliopsida</taxon>
        <taxon>eudicotyledons</taxon>
        <taxon>Gunneridae</taxon>
        <taxon>Pentapetalae</taxon>
        <taxon>asterids</taxon>
        <taxon>lamiids</taxon>
        <taxon>Lamiales</taxon>
        <taxon>Scrophulariaceae</taxon>
        <taxon>Buddlejeae</taxon>
        <taxon>Buddleja</taxon>
    </lineage>
</organism>
<dbReference type="CDD" id="cd09272">
    <property type="entry name" value="RNase_HI_RT_Ty1"/>
    <property type="match status" value="1"/>
</dbReference>
<feature type="region of interest" description="Disordered" evidence="1">
    <location>
        <begin position="1"/>
        <end position="105"/>
    </location>
</feature>
<evidence type="ECO:0000313" key="3">
    <source>
        <dbReference type="Proteomes" id="UP000826271"/>
    </source>
</evidence>
<protein>
    <recommendedName>
        <fullName evidence="4">Reverse transcriptase Ty1/copia-type domain-containing protein</fullName>
    </recommendedName>
</protein>
<comment type="caution">
    <text evidence="2">The sequence shown here is derived from an EMBL/GenBank/DDBJ whole genome shotgun (WGS) entry which is preliminary data.</text>
</comment>
<sequence>MVSYTPTLPKSIASNPIPPHIPHSHSQNSSHSISTSTPHSLTHSNSTQPTAFSPPIPSTGLQLPAHSSSDSTTTSPSSSPSSSRIVHSPNIRLRPSKLRAQPEKSRWVQRMAGNDIIITGDSIVVVERMKQKLGNKCSIKDLGSLHFFLGIEAVFTSRGLYLKTPMSSDSSLSKVGIPFDDPKLYRQIVGALQYLTLTRPDLSFCVNKVCQFMHAPTSDHWAAVKRILRYLQFTCDDGLLLTKSSMTTVQIFSDSDWAGCIDDCKSTGGYLLYLGNNLISWSSKKQPTVARSSTKSEYKSIANAAAEGAWLCSLLHELRIPISPIPVLWCDNVGAIYLAANAVFHAWTKHVEIDYHFVHDMVSKGLLRLQFLSTKDQIVDILTKSLAARRFWDLRDKLRITTSPSSA</sequence>